<reference evidence="1 5" key="1">
    <citation type="submission" date="2019-02" db="EMBL/GenBank/DDBJ databases">
        <title>Deep-cultivation of Planctomycetes and their phenomic and genomic characterization uncovers novel biology.</title>
        <authorList>
            <person name="Wiegand S."/>
            <person name="Jogler M."/>
            <person name="Boedeker C."/>
            <person name="Pinto D."/>
            <person name="Vollmers J."/>
            <person name="Rivas-Marin E."/>
            <person name="Kohn T."/>
            <person name="Peeters S.H."/>
            <person name="Heuer A."/>
            <person name="Rast P."/>
            <person name="Oberbeckmann S."/>
            <person name="Bunk B."/>
            <person name="Jeske O."/>
            <person name="Meyerdierks A."/>
            <person name="Storesund J.E."/>
            <person name="Kallscheuer N."/>
            <person name="Luecker S."/>
            <person name="Lage O.M."/>
            <person name="Pohl T."/>
            <person name="Merkel B.J."/>
            <person name="Hornburger P."/>
            <person name="Mueller R.-W."/>
            <person name="Bruemmer F."/>
            <person name="Labrenz M."/>
            <person name="Spormann A.M."/>
            <person name="Op den Camp H."/>
            <person name="Overmann J."/>
            <person name="Amann R."/>
            <person name="Jetten M.S.M."/>
            <person name="Mascher T."/>
            <person name="Medema M.H."/>
            <person name="Devos D.P."/>
            <person name="Kaster A.-K."/>
            <person name="Ovreas L."/>
            <person name="Rohde M."/>
            <person name="Galperin M.Y."/>
            <person name="Jogler C."/>
        </authorList>
    </citation>
    <scope>NUCLEOTIDE SEQUENCE [LARGE SCALE GENOMIC DNA]</scope>
    <source>
        <strain evidence="1 5">K22_7</strain>
    </source>
</reference>
<dbReference type="EMBL" id="CP036525">
    <property type="protein sequence ID" value="QDT07404.1"/>
    <property type="molecule type" value="Genomic_DNA"/>
</dbReference>
<name>A0A517NGK7_9BACT</name>
<evidence type="ECO:0000313" key="3">
    <source>
        <dbReference type="EMBL" id="QDT06925.1"/>
    </source>
</evidence>
<accession>A0A517NGK7</accession>
<keyword evidence="5" id="KW-1185">Reference proteome</keyword>
<protein>
    <submittedName>
        <fullName evidence="1">Transposase</fullName>
    </submittedName>
</protein>
<dbReference type="OrthoDB" id="289445at2"/>
<dbReference type="SUPFAM" id="SSF48295">
    <property type="entry name" value="TrpR-like"/>
    <property type="match status" value="1"/>
</dbReference>
<dbReference type="KEGG" id="rlc:K227x_58310"/>
<dbReference type="EMBL" id="CP036525">
    <property type="protein sequence ID" value="QDT06264.1"/>
    <property type="molecule type" value="Genomic_DNA"/>
</dbReference>
<dbReference type="KEGG" id="rlc:K227x_53490"/>
<evidence type="ECO:0000313" key="4">
    <source>
        <dbReference type="EMBL" id="QDT07404.1"/>
    </source>
</evidence>
<dbReference type="EMBL" id="CP036525">
    <property type="protein sequence ID" value="QDT06541.1"/>
    <property type="molecule type" value="Genomic_DNA"/>
</dbReference>
<dbReference type="RefSeq" id="WP_145172788.1">
    <property type="nucleotide sequence ID" value="NZ_CP036525.1"/>
</dbReference>
<organism evidence="1 5">
    <name type="scientific">Rubripirellula lacrimiformis</name>
    <dbReference type="NCBI Taxonomy" id="1930273"/>
    <lineage>
        <taxon>Bacteria</taxon>
        <taxon>Pseudomonadati</taxon>
        <taxon>Planctomycetota</taxon>
        <taxon>Planctomycetia</taxon>
        <taxon>Pirellulales</taxon>
        <taxon>Pirellulaceae</taxon>
        <taxon>Rubripirellula</taxon>
    </lineage>
</organism>
<dbReference type="InterPro" id="IPR010921">
    <property type="entry name" value="Trp_repressor/repl_initiator"/>
</dbReference>
<gene>
    <name evidence="1" type="ORF">K227x_46730</name>
    <name evidence="2" type="ORF">K227x_49510</name>
    <name evidence="3" type="ORF">K227x_53490</name>
    <name evidence="4" type="ORF">K227x_58310</name>
</gene>
<dbReference type="KEGG" id="rlc:K227x_49510"/>
<dbReference type="GO" id="GO:0043565">
    <property type="term" value="F:sequence-specific DNA binding"/>
    <property type="evidence" value="ECO:0007669"/>
    <property type="project" value="InterPro"/>
</dbReference>
<dbReference type="InterPro" id="IPR002514">
    <property type="entry name" value="Transposase_8"/>
</dbReference>
<evidence type="ECO:0000313" key="2">
    <source>
        <dbReference type="EMBL" id="QDT06541.1"/>
    </source>
</evidence>
<evidence type="ECO:0000313" key="1">
    <source>
        <dbReference type="EMBL" id="QDT06264.1"/>
    </source>
</evidence>
<dbReference type="EMBL" id="CP036525">
    <property type="protein sequence ID" value="QDT06925.1"/>
    <property type="molecule type" value="Genomic_DNA"/>
</dbReference>
<sequence>MTRKRRSFSAAEKAAAVRKHLVDKVPVSQIADQMQVQPTLIHNWVNAVMSQAERAFETPRSTKAGKVKTDRTVIELREKLIAKNEVISELMEENIRSKKDNGEL</sequence>
<dbReference type="GO" id="GO:0004803">
    <property type="term" value="F:transposase activity"/>
    <property type="evidence" value="ECO:0007669"/>
    <property type="project" value="InterPro"/>
</dbReference>
<proteinExistence type="predicted"/>
<dbReference type="Proteomes" id="UP000318538">
    <property type="component" value="Chromosome"/>
</dbReference>
<dbReference type="Pfam" id="PF01527">
    <property type="entry name" value="HTH_Tnp_1"/>
    <property type="match status" value="1"/>
</dbReference>
<dbReference type="AlphaFoldDB" id="A0A517NGK7"/>
<dbReference type="KEGG" id="rlc:K227x_46730"/>
<dbReference type="GO" id="GO:0006313">
    <property type="term" value="P:DNA transposition"/>
    <property type="evidence" value="ECO:0007669"/>
    <property type="project" value="InterPro"/>
</dbReference>
<evidence type="ECO:0000313" key="5">
    <source>
        <dbReference type="Proteomes" id="UP000318538"/>
    </source>
</evidence>